<feature type="domain" description="GAF" evidence="2">
    <location>
        <begin position="6"/>
        <end position="90"/>
    </location>
</feature>
<evidence type="ECO:0000313" key="4">
    <source>
        <dbReference type="Proteomes" id="UP001596317"/>
    </source>
</evidence>
<keyword evidence="4" id="KW-1185">Reference proteome</keyword>
<evidence type="ECO:0000313" key="3">
    <source>
        <dbReference type="EMBL" id="MFC6663564.1"/>
    </source>
</evidence>
<evidence type="ECO:0000256" key="1">
    <source>
        <dbReference type="SAM" id="MobiDB-lite"/>
    </source>
</evidence>
<comment type="caution">
    <text evidence="3">The sequence shown here is derived from an EMBL/GenBank/DDBJ whole genome shotgun (WGS) entry which is preliminary data.</text>
</comment>
<dbReference type="SUPFAM" id="SSF47384">
    <property type="entry name" value="Homodimeric domain of signal transducing histidine kinase"/>
    <property type="match status" value="1"/>
</dbReference>
<feature type="region of interest" description="Disordered" evidence="1">
    <location>
        <begin position="126"/>
        <end position="156"/>
    </location>
</feature>
<dbReference type="InterPro" id="IPR003018">
    <property type="entry name" value="GAF"/>
</dbReference>
<dbReference type="SUPFAM" id="SSF55781">
    <property type="entry name" value="GAF domain-like"/>
    <property type="match status" value="1"/>
</dbReference>
<protein>
    <submittedName>
        <fullName evidence="3">GAF domain-containing protein</fullName>
    </submittedName>
</protein>
<reference evidence="4" key="1">
    <citation type="journal article" date="2019" name="Int. J. Syst. Evol. Microbiol.">
        <title>The Global Catalogue of Microorganisms (GCM) 10K type strain sequencing project: providing services to taxonomists for standard genome sequencing and annotation.</title>
        <authorList>
            <consortium name="The Broad Institute Genomics Platform"/>
            <consortium name="The Broad Institute Genome Sequencing Center for Infectious Disease"/>
            <person name="Wu L."/>
            <person name="Ma J."/>
        </authorList>
    </citation>
    <scope>NUCLEOTIDE SEQUENCE [LARGE SCALE GENOMIC DNA]</scope>
    <source>
        <strain evidence="4">CCUG 63830</strain>
    </source>
</reference>
<evidence type="ECO:0000259" key="2">
    <source>
        <dbReference type="Pfam" id="PF13185"/>
    </source>
</evidence>
<feature type="compositionally biased region" description="Gly residues" evidence="1">
    <location>
        <begin position="138"/>
        <end position="156"/>
    </location>
</feature>
<name>A0ABW1ZRH3_9DEIO</name>
<accession>A0ABW1ZRH3</accession>
<dbReference type="InterPro" id="IPR029016">
    <property type="entry name" value="GAF-like_dom_sf"/>
</dbReference>
<dbReference type="Pfam" id="PF13185">
    <property type="entry name" value="GAF_2"/>
    <property type="match status" value="1"/>
</dbReference>
<gene>
    <name evidence="3" type="ORF">ACFP90_26455</name>
</gene>
<dbReference type="Proteomes" id="UP001596317">
    <property type="component" value="Unassembled WGS sequence"/>
</dbReference>
<proteinExistence type="predicted"/>
<dbReference type="EMBL" id="JBHSWB010000003">
    <property type="protein sequence ID" value="MFC6663564.1"/>
    <property type="molecule type" value="Genomic_DNA"/>
</dbReference>
<dbReference type="RefSeq" id="WP_380059252.1">
    <property type="nucleotide sequence ID" value="NZ_JBHSWB010000003.1"/>
</dbReference>
<dbReference type="InterPro" id="IPR036097">
    <property type="entry name" value="HisK_dim/P_sf"/>
</dbReference>
<dbReference type="Gene3D" id="3.30.450.40">
    <property type="match status" value="1"/>
</dbReference>
<sequence>MDAGFPVGQTPSFDQVIQTGEPAFVEVYAAGTDVDAEVAKDVKAHITLPLFVGGHLRGLFNMPLFESRAWSPADRAVLQTAMQHLGVVIERLERHAQLVRSNAELQALNQDLEAFTYSVSHDLRTPVPCGRLRDPGHEGPGPRGGHPGGTPPGCGR</sequence>
<organism evidence="3 4">
    <name type="scientific">Deinococcus multiflagellatus</name>
    <dbReference type="NCBI Taxonomy" id="1656887"/>
    <lineage>
        <taxon>Bacteria</taxon>
        <taxon>Thermotogati</taxon>
        <taxon>Deinococcota</taxon>
        <taxon>Deinococci</taxon>
        <taxon>Deinococcales</taxon>
        <taxon>Deinococcaceae</taxon>
        <taxon>Deinococcus</taxon>
    </lineage>
</organism>